<feature type="compositionally biased region" description="Polar residues" evidence="1">
    <location>
        <begin position="26"/>
        <end position="52"/>
    </location>
</feature>
<dbReference type="AlphaFoldDB" id="A0A8J2JFP5"/>
<feature type="region of interest" description="Disordered" evidence="1">
    <location>
        <begin position="1"/>
        <end position="74"/>
    </location>
</feature>
<evidence type="ECO:0000313" key="2">
    <source>
        <dbReference type="EMBL" id="CAG7564584.1"/>
    </source>
</evidence>
<gene>
    <name evidence="2" type="ORF">FEQUK3_LOCUS10317</name>
</gene>
<feature type="region of interest" description="Disordered" evidence="1">
    <location>
        <begin position="190"/>
        <end position="253"/>
    </location>
</feature>
<proteinExistence type="predicted"/>
<comment type="caution">
    <text evidence="2">The sequence shown here is derived from an EMBL/GenBank/DDBJ whole genome shotgun (WGS) entry which is preliminary data.</text>
</comment>
<dbReference type="Proteomes" id="UP000693738">
    <property type="component" value="Unassembled WGS sequence"/>
</dbReference>
<evidence type="ECO:0000256" key="1">
    <source>
        <dbReference type="SAM" id="MobiDB-lite"/>
    </source>
</evidence>
<dbReference type="EMBL" id="CAJSTJ010000169">
    <property type="protein sequence ID" value="CAG7564584.1"/>
    <property type="molecule type" value="Genomic_DNA"/>
</dbReference>
<reference evidence="2" key="1">
    <citation type="submission" date="2021-05" db="EMBL/GenBank/DDBJ databases">
        <authorList>
            <person name="Khan N."/>
        </authorList>
    </citation>
    <scope>NUCLEOTIDE SEQUENCE</scope>
</reference>
<accession>A0A8J2JFP5</accession>
<sequence>MKEKHKDSQLSTSEETDHEEDRTSDNLDPSSWPWTNFSTTPGNNKDTNTNEAVENGFREGSNSPGGSRYESPGTMLKKLIKTGVFDGTGILDQKIQPSRVHDGGNDMFKKSELAEIHASRGGGLKASCTRKNQTLPVTTQSPSNNARSNQTCSENHLNKENDSLCFGHRDESLPLYIDSTTQVYSPDLANPVNVKDGKGHVMSQNSGHDDKTEEDSTTNIRRQSVSRTSEGGHHYIQCVHPDSPPRPASTSFERDHGDFEYLVGSQNTQNPKLQSVEQNAHDAWQRSDVNIPTQQSSAYQHPFHFIHGLNMPAPPIPSPVQLPEVHYYIQDGQEYEDPQLQDQHPSHGNETLQDFLERIEDEVWLR</sequence>
<evidence type="ECO:0000313" key="3">
    <source>
        <dbReference type="Proteomes" id="UP000693738"/>
    </source>
</evidence>
<organism evidence="2 3">
    <name type="scientific">Fusarium equiseti</name>
    <name type="common">Fusarium scirpi</name>
    <dbReference type="NCBI Taxonomy" id="61235"/>
    <lineage>
        <taxon>Eukaryota</taxon>
        <taxon>Fungi</taxon>
        <taxon>Dikarya</taxon>
        <taxon>Ascomycota</taxon>
        <taxon>Pezizomycotina</taxon>
        <taxon>Sordariomycetes</taxon>
        <taxon>Hypocreomycetidae</taxon>
        <taxon>Hypocreales</taxon>
        <taxon>Nectriaceae</taxon>
        <taxon>Fusarium</taxon>
        <taxon>Fusarium incarnatum-equiseti species complex</taxon>
    </lineage>
</organism>
<name>A0A8J2JFP5_FUSEQ</name>
<feature type="compositionally biased region" description="Polar residues" evidence="1">
    <location>
        <begin position="217"/>
        <end position="229"/>
    </location>
</feature>
<protein>
    <submittedName>
        <fullName evidence="2">Uncharacterized protein</fullName>
    </submittedName>
</protein>